<evidence type="ECO:0000256" key="2">
    <source>
        <dbReference type="ARBA" id="ARBA00023015"/>
    </source>
</evidence>
<gene>
    <name evidence="8" type="ORF">N7456_013302</name>
</gene>
<keyword evidence="4" id="KW-0804">Transcription</keyword>
<evidence type="ECO:0000313" key="9">
    <source>
        <dbReference type="Proteomes" id="UP001149165"/>
    </source>
</evidence>
<dbReference type="GO" id="GO:0000981">
    <property type="term" value="F:DNA-binding transcription factor activity, RNA polymerase II-specific"/>
    <property type="evidence" value="ECO:0007669"/>
    <property type="project" value="InterPro"/>
</dbReference>
<dbReference type="GO" id="GO:0008270">
    <property type="term" value="F:zinc ion binding"/>
    <property type="evidence" value="ECO:0007669"/>
    <property type="project" value="InterPro"/>
</dbReference>
<protein>
    <submittedName>
        <fullName evidence="8">C6 zinc finger domain-containing protein</fullName>
    </submittedName>
</protein>
<dbReference type="Pfam" id="PF00172">
    <property type="entry name" value="Zn_clus"/>
    <property type="match status" value="1"/>
</dbReference>
<evidence type="ECO:0000259" key="7">
    <source>
        <dbReference type="PROSITE" id="PS50048"/>
    </source>
</evidence>
<dbReference type="Pfam" id="PF11951">
    <property type="entry name" value="Fungal_trans_2"/>
    <property type="match status" value="1"/>
</dbReference>
<dbReference type="SMART" id="SM00066">
    <property type="entry name" value="GAL4"/>
    <property type="match status" value="1"/>
</dbReference>
<dbReference type="InterPro" id="IPR036864">
    <property type="entry name" value="Zn2-C6_fun-type_DNA-bd_sf"/>
</dbReference>
<feature type="compositionally biased region" description="Low complexity" evidence="6">
    <location>
        <begin position="73"/>
        <end position="97"/>
    </location>
</feature>
<dbReference type="GO" id="GO:0045944">
    <property type="term" value="P:positive regulation of transcription by RNA polymerase II"/>
    <property type="evidence" value="ECO:0007669"/>
    <property type="project" value="TreeGrafter"/>
</dbReference>
<comment type="subcellular location">
    <subcellularLocation>
        <location evidence="1">Nucleus</location>
    </subcellularLocation>
</comment>
<feature type="compositionally biased region" description="Basic residues" evidence="6">
    <location>
        <begin position="60"/>
        <end position="72"/>
    </location>
</feature>
<name>A0A9W9EG12_9EURO</name>
<keyword evidence="9" id="KW-1185">Reference proteome</keyword>
<evidence type="ECO:0000256" key="1">
    <source>
        <dbReference type="ARBA" id="ARBA00004123"/>
    </source>
</evidence>
<dbReference type="PANTHER" id="PTHR37534">
    <property type="entry name" value="TRANSCRIPTIONAL ACTIVATOR PROTEIN UGA3"/>
    <property type="match status" value="1"/>
</dbReference>
<proteinExistence type="predicted"/>
<dbReference type="InterPro" id="IPR001138">
    <property type="entry name" value="Zn2Cys6_DnaBD"/>
</dbReference>
<feature type="region of interest" description="Disordered" evidence="6">
    <location>
        <begin position="55"/>
        <end position="97"/>
    </location>
</feature>
<evidence type="ECO:0000256" key="6">
    <source>
        <dbReference type="SAM" id="MobiDB-lite"/>
    </source>
</evidence>
<dbReference type="PROSITE" id="PS50048">
    <property type="entry name" value="ZN2_CY6_FUNGAL_2"/>
    <property type="match status" value="1"/>
</dbReference>
<dbReference type="PANTHER" id="PTHR37534:SF48">
    <property type="entry name" value="FINGER DOMAIN PROTEIN, PUTATIVE-RELATED"/>
    <property type="match status" value="1"/>
</dbReference>
<organism evidence="8 9">
    <name type="scientific">Penicillium angulare</name>
    <dbReference type="NCBI Taxonomy" id="116970"/>
    <lineage>
        <taxon>Eukaryota</taxon>
        <taxon>Fungi</taxon>
        <taxon>Dikarya</taxon>
        <taxon>Ascomycota</taxon>
        <taxon>Pezizomycotina</taxon>
        <taxon>Eurotiomycetes</taxon>
        <taxon>Eurotiomycetidae</taxon>
        <taxon>Eurotiales</taxon>
        <taxon>Aspergillaceae</taxon>
        <taxon>Penicillium</taxon>
    </lineage>
</organism>
<dbReference type="InterPro" id="IPR021858">
    <property type="entry name" value="Fun_TF"/>
</dbReference>
<dbReference type="Proteomes" id="UP001149165">
    <property type="component" value="Unassembled WGS sequence"/>
</dbReference>
<dbReference type="GO" id="GO:0000976">
    <property type="term" value="F:transcription cis-regulatory region binding"/>
    <property type="evidence" value="ECO:0007669"/>
    <property type="project" value="TreeGrafter"/>
</dbReference>
<evidence type="ECO:0000256" key="3">
    <source>
        <dbReference type="ARBA" id="ARBA00023125"/>
    </source>
</evidence>
<feature type="domain" description="Zn(2)-C6 fungal-type" evidence="7">
    <location>
        <begin position="11"/>
        <end position="40"/>
    </location>
</feature>
<dbReference type="OrthoDB" id="5386330at2759"/>
<evidence type="ECO:0000313" key="8">
    <source>
        <dbReference type="EMBL" id="KAJ5081064.1"/>
    </source>
</evidence>
<keyword evidence="5" id="KW-0539">Nucleus</keyword>
<keyword evidence="3" id="KW-0238">DNA-binding</keyword>
<dbReference type="EMBL" id="JAPQKH010000011">
    <property type="protein sequence ID" value="KAJ5081064.1"/>
    <property type="molecule type" value="Genomic_DNA"/>
</dbReference>
<evidence type="ECO:0000256" key="5">
    <source>
        <dbReference type="ARBA" id="ARBA00023242"/>
    </source>
</evidence>
<dbReference type="GO" id="GO:0005634">
    <property type="term" value="C:nucleus"/>
    <property type="evidence" value="ECO:0007669"/>
    <property type="project" value="UniProtKB-SubCell"/>
</dbReference>
<reference evidence="8" key="1">
    <citation type="submission" date="2022-11" db="EMBL/GenBank/DDBJ databases">
        <authorList>
            <person name="Petersen C."/>
        </authorList>
    </citation>
    <scope>NUCLEOTIDE SEQUENCE</scope>
    <source>
        <strain evidence="8">IBT 30069</strain>
    </source>
</reference>
<evidence type="ECO:0000256" key="4">
    <source>
        <dbReference type="ARBA" id="ARBA00023163"/>
    </source>
</evidence>
<keyword evidence="2" id="KW-0805">Transcription regulation</keyword>
<dbReference type="SUPFAM" id="SSF57701">
    <property type="entry name" value="Zn2/Cys6 DNA-binding domain"/>
    <property type="match status" value="1"/>
</dbReference>
<sequence>MVDSKQEIQRPCWDCQRRSTVCDFTHPACQRCTTKGLMCSGYGEAPPRKLKWLAPGKVSSRNRRAPTKKNGTKKNGANVKTKNQLAASPTSSSSTLPTIPALKIRTNASALGEAVEYYNTCIYPEVLAMLELGPNTKVHPISPQIFARTVDRPDYLRYGFVCMALMHRSNRLQDSDPEVSALNRTFLHFRGVMIRSLLLAINEEHVGTSNVVIAGILNLLLLEAHQSSTPEWRNHINGIQQLMMIRGGVRAVAQAPGGEAILPTFAHTTALFDSTSPASDMVIATMHPDDFEFIVDEYGARHYAFSSFPSELFRELVNINFLRSKAAYEPYFMPDLTAEGYRILTRIHIFVPEEWASQKSSFAEEWVLLARINQTAMALYCLSSLQSIHVLPETAVLKNLCGTLARLLHTHLVEAMQSPRSRRSLDWYFIVLGVHSVHLGGGMREFVRTSLVTLSFSNASRRPIAAREILESFWVSGRTTWDECFDKPYALCPPWGLNVRGAT</sequence>
<dbReference type="AlphaFoldDB" id="A0A9W9EG12"/>
<comment type="caution">
    <text evidence="8">The sequence shown here is derived from an EMBL/GenBank/DDBJ whole genome shotgun (WGS) entry which is preliminary data.</text>
</comment>
<reference evidence="8" key="2">
    <citation type="journal article" date="2023" name="IMA Fungus">
        <title>Comparative genomic study of the Penicillium genus elucidates a diverse pangenome and 15 lateral gene transfer events.</title>
        <authorList>
            <person name="Petersen C."/>
            <person name="Sorensen T."/>
            <person name="Nielsen M.R."/>
            <person name="Sondergaard T.E."/>
            <person name="Sorensen J.L."/>
            <person name="Fitzpatrick D.A."/>
            <person name="Frisvad J.C."/>
            <person name="Nielsen K.L."/>
        </authorList>
    </citation>
    <scope>NUCLEOTIDE SEQUENCE</scope>
    <source>
        <strain evidence="8">IBT 30069</strain>
    </source>
</reference>
<dbReference type="CDD" id="cd00067">
    <property type="entry name" value="GAL4"/>
    <property type="match status" value="1"/>
</dbReference>
<accession>A0A9W9EG12</accession>